<keyword evidence="3" id="KW-1185">Reference proteome</keyword>
<proteinExistence type="predicted"/>
<dbReference type="SMART" id="SM01043">
    <property type="entry name" value="BTAD"/>
    <property type="match status" value="1"/>
</dbReference>
<dbReference type="InterPro" id="IPR005158">
    <property type="entry name" value="BTAD"/>
</dbReference>
<dbReference type="Pfam" id="PF03704">
    <property type="entry name" value="BTAD"/>
    <property type="match status" value="1"/>
</dbReference>
<gene>
    <name evidence="2" type="ORF">DAETH_18160</name>
</gene>
<feature type="domain" description="Bacterial transcriptional activator" evidence="1">
    <location>
        <begin position="95"/>
        <end position="227"/>
    </location>
</feature>
<dbReference type="InterPro" id="IPR051677">
    <property type="entry name" value="AfsR-DnrI-RedD_regulator"/>
</dbReference>
<organism evidence="2 3">
    <name type="scientific">Deinococcus aetherius</name>
    <dbReference type="NCBI Taxonomy" id="200252"/>
    <lineage>
        <taxon>Bacteria</taxon>
        <taxon>Thermotogati</taxon>
        <taxon>Deinococcota</taxon>
        <taxon>Deinococci</taxon>
        <taxon>Deinococcales</taxon>
        <taxon>Deinococcaceae</taxon>
        <taxon>Deinococcus</taxon>
    </lineage>
</organism>
<dbReference type="Proteomes" id="UP001064971">
    <property type="component" value="Chromosome"/>
</dbReference>
<sequence>MLGRVAVTRGGQPAREWGRARARDLLALLAVHDAGLAREAAQEALFPGADPQVGERNFRVTLHALGQVLEEGVARGTFLERGEWLRLRGGPDLSVDLWEARAHLGAPPGTPGRPAALLDMPGQMADTDLEAVQAEAERHAALLPEALASEAGHALRVGQLDLAARLAGRALSLDPAHEPAARALMRAWHARAHPAAAARTYAALRAALAELGLTPLPETEALHRALTGVMREGPGDPPLPAETAP</sequence>
<reference evidence="2" key="1">
    <citation type="submission" date="2022-07" db="EMBL/GenBank/DDBJ databases">
        <title>Complete Genome Sequence of the Radioresistant Bacterium Deinococcus aetherius ST0316, Isolated from the Air Dust collected in Lower Stratosphere above Japan.</title>
        <authorList>
            <person name="Satoh K."/>
            <person name="Hagiwara K."/>
            <person name="Katsumata K."/>
            <person name="Kubo A."/>
            <person name="Yokobori S."/>
            <person name="Yamagishi A."/>
            <person name="Oono Y."/>
            <person name="Narumi I."/>
        </authorList>
    </citation>
    <scope>NUCLEOTIDE SEQUENCE</scope>
    <source>
        <strain evidence="2">ST0316</strain>
    </source>
</reference>
<evidence type="ECO:0000259" key="1">
    <source>
        <dbReference type="SMART" id="SM01043"/>
    </source>
</evidence>
<evidence type="ECO:0000313" key="2">
    <source>
        <dbReference type="EMBL" id="BDP41847.1"/>
    </source>
</evidence>
<dbReference type="InterPro" id="IPR011990">
    <property type="entry name" value="TPR-like_helical_dom_sf"/>
</dbReference>
<evidence type="ECO:0000313" key="3">
    <source>
        <dbReference type="Proteomes" id="UP001064971"/>
    </source>
</evidence>
<name>A0ABM8ADQ2_9DEIO</name>
<protein>
    <recommendedName>
        <fullName evidence="1">Bacterial transcriptional activator domain-containing protein</fullName>
    </recommendedName>
</protein>
<dbReference type="EMBL" id="AP026560">
    <property type="protein sequence ID" value="BDP41847.1"/>
    <property type="molecule type" value="Genomic_DNA"/>
</dbReference>
<accession>A0ABM8ADQ2</accession>
<dbReference type="PANTHER" id="PTHR35807">
    <property type="entry name" value="TRANSCRIPTIONAL REGULATOR REDD-RELATED"/>
    <property type="match status" value="1"/>
</dbReference>
<dbReference type="SUPFAM" id="SSF48452">
    <property type="entry name" value="TPR-like"/>
    <property type="match status" value="1"/>
</dbReference>
<dbReference type="Gene3D" id="1.25.40.10">
    <property type="entry name" value="Tetratricopeptide repeat domain"/>
    <property type="match status" value="1"/>
</dbReference>